<gene>
    <name evidence="1" type="ORF">LPJ66_000866</name>
</gene>
<evidence type="ECO:0000313" key="2">
    <source>
        <dbReference type="Proteomes" id="UP001150581"/>
    </source>
</evidence>
<dbReference type="EMBL" id="JANBPG010000033">
    <property type="protein sequence ID" value="KAJ1901312.1"/>
    <property type="molecule type" value="Genomic_DNA"/>
</dbReference>
<name>A0ACC1IUT5_9FUNG</name>
<dbReference type="Proteomes" id="UP001150581">
    <property type="component" value="Unassembled WGS sequence"/>
</dbReference>
<proteinExistence type="predicted"/>
<organism evidence="1 2">
    <name type="scientific">Kickxella alabastrina</name>
    <dbReference type="NCBI Taxonomy" id="61397"/>
    <lineage>
        <taxon>Eukaryota</taxon>
        <taxon>Fungi</taxon>
        <taxon>Fungi incertae sedis</taxon>
        <taxon>Zoopagomycota</taxon>
        <taxon>Kickxellomycotina</taxon>
        <taxon>Kickxellomycetes</taxon>
        <taxon>Kickxellales</taxon>
        <taxon>Kickxellaceae</taxon>
        <taxon>Kickxella</taxon>
    </lineage>
</organism>
<reference evidence="1" key="1">
    <citation type="submission" date="2022-07" db="EMBL/GenBank/DDBJ databases">
        <title>Phylogenomic reconstructions and comparative analyses of Kickxellomycotina fungi.</title>
        <authorList>
            <person name="Reynolds N.K."/>
            <person name="Stajich J.E."/>
            <person name="Barry K."/>
            <person name="Grigoriev I.V."/>
            <person name="Crous P."/>
            <person name="Smith M.E."/>
        </authorList>
    </citation>
    <scope>NUCLEOTIDE SEQUENCE</scope>
    <source>
        <strain evidence="1">Benny 63K</strain>
    </source>
</reference>
<protein>
    <submittedName>
        <fullName evidence="1">Uncharacterized protein</fullName>
    </submittedName>
</protein>
<comment type="caution">
    <text evidence="1">The sequence shown here is derived from an EMBL/GenBank/DDBJ whole genome shotgun (WGS) entry which is preliminary data.</text>
</comment>
<keyword evidence="2" id="KW-1185">Reference proteome</keyword>
<sequence length="158" mass="17494">MGVVWQRSTNAQTDNVIAPSHHGPCLVYMARMDKPIDDPVWFKVYEQGYDSDSKLWCTDVLRANNGLLEFTIPADIRSGDYLLRTEIIALHAASKLGKVQFYPNCAQLSVEGSGSADPKGYSIPGIYKADDPGLLFNLYKPYTNYTIPGPPIYEAGSE</sequence>
<accession>A0ACC1IUT5</accession>
<evidence type="ECO:0000313" key="1">
    <source>
        <dbReference type="EMBL" id="KAJ1901312.1"/>
    </source>
</evidence>